<evidence type="ECO:0000256" key="4">
    <source>
        <dbReference type="ARBA" id="ARBA00023136"/>
    </source>
</evidence>
<feature type="region of interest" description="Disordered" evidence="5">
    <location>
        <begin position="110"/>
        <end position="129"/>
    </location>
</feature>
<feature type="transmembrane region" description="Helical" evidence="6">
    <location>
        <begin position="509"/>
        <end position="529"/>
    </location>
</feature>
<keyword evidence="8" id="KW-1185">Reference proteome</keyword>
<dbReference type="AlphaFoldDB" id="J4WAD3"/>
<keyword evidence="4 6" id="KW-0472">Membrane</keyword>
<dbReference type="InterPro" id="IPR002523">
    <property type="entry name" value="MgTranspt_CorA/ZnTranspt_ZntB"/>
</dbReference>
<evidence type="ECO:0000256" key="6">
    <source>
        <dbReference type="SAM" id="Phobius"/>
    </source>
</evidence>
<dbReference type="RefSeq" id="XP_008597003.1">
    <property type="nucleotide sequence ID" value="XM_008598781.1"/>
</dbReference>
<evidence type="ECO:0000256" key="1">
    <source>
        <dbReference type="ARBA" id="ARBA00004141"/>
    </source>
</evidence>
<dbReference type="HOGENOM" id="CLU_023638_1_0_1"/>
<sequence length="581" mass="66020">MPQEGMELGERARLRFEVHVDPPAEALNVAAQRGQHSRSGPHQTHVTDYARAVYKFSVLPSGTGNHHERLARFLGKLLEIPGDRFSAPRLQENFVTLYRFVQFSSCRTTQSMAPSRDQPTKGTEQEQAGGVKWRLQDGITFETCYEFHQYADPSQAESPGQILFLTGYPSPEWLGSIGSRYRVDPEFFNRFLDFRSINDRLSCFSVPPLPSSEWNLIKLSLLTIGLRTSYDPQISTRTIREDTSNVLAEKHHQIQAGAKVPVGTTVIRNISVLDEMNFAIEQHIFICYQPAEIHRGWAVLVWTDGGSLAGSDFMENPLSKALRLSSSFRESLLPIVVYKPMMGLNSHLLAKHCAVPSLHFGYGRFLRQNLASGHPFIALTEVFTLVASSEKHFLNMMELKLERAVLNSGGKPYNDGLENLRYFNTVLNRQVRRIKSTLAALSSAGHRNKWLKADPEPTERARREVEQDFEHLHEHAETLYRRCQEEIAVLMNSMAILESEKAIAQAGRMARLTFLAFIFVPMAFVSSFFSMNVPELQSVPLWAWFVASTVILTPSLALYWLDEDTRRRFKARARLLFKLSV</sequence>
<evidence type="ECO:0000313" key="7">
    <source>
        <dbReference type="EMBL" id="EJP67110.1"/>
    </source>
</evidence>
<reference evidence="7 8" key="1">
    <citation type="journal article" date="2012" name="Sci. Rep.">
        <title>Genomic perspectives on the evolution of fungal entomopathogenicity in Beauveria bassiana.</title>
        <authorList>
            <person name="Xiao G."/>
            <person name="Ying S.H."/>
            <person name="Zheng P."/>
            <person name="Wang Z.L."/>
            <person name="Zhang S."/>
            <person name="Xie X.Q."/>
            <person name="Shang Y."/>
            <person name="St Leger R.J."/>
            <person name="Zhao G.P."/>
            <person name="Wang C."/>
            <person name="Feng M.G."/>
        </authorList>
    </citation>
    <scope>NUCLEOTIDE SEQUENCE [LARGE SCALE GENOMIC DNA]</scope>
    <source>
        <strain evidence="7 8">ARSEF 2860</strain>
    </source>
</reference>
<protein>
    <submittedName>
        <fullName evidence="7">Uncharacterized protein</fullName>
    </submittedName>
</protein>
<dbReference type="Pfam" id="PF01544">
    <property type="entry name" value="CorA"/>
    <property type="match status" value="1"/>
</dbReference>
<evidence type="ECO:0000256" key="3">
    <source>
        <dbReference type="ARBA" id="ARBA00022989"/>
    </source>
</evidence>
<comment type="subcellular location">
    <subcellularLocation>
        <location evidence="1">Membrane</location>
        <topology evidence="1">Multi-pass membrane protein</topology>
    </subcellularLocation>
</comment>
<organism evidence="7 8">
    <name type="scientific">Beauveria bassiana (strain ARSEF 2860)</name>
    <name type="common">White muscardine disease fungus</name>
    <name type="synonym">Tritirachium shiotae</name>
    <dbReference type="NCBI Taxonomy" id="655819"/>
    <lineage>
        <taxon>Eukaryota</taxon>
        <taxon>Fungi</taxon>
        <taxon>Dikarya</taxon>
        <taxon>Ascomycota</taxon>
        <taxon>Pezizomycotina</taxon>
        <taxon>Sordariomycetes</taxon>
        <taxon>Hypocreomycetidae</taxon>
        <taxon>Hypocreales</taxon>
        <taxon>Cordycipitaceae</taxon>
        <taxon>Beauveria</taxon>
    </lineage>
</organism>
<proteinExistence type="predicted"/>
<dbReference type="SUPFAM" id="SSF144083">
    <property type="entry name" value="Magnesium transport protein CorA, transmembrane region"/>
    <property type="match status" value="1"/>
</dbReference>
<dbReference type="GO" id="GO:0016020">
    <property type="term" value="C:membrane"/>
    <property type="evidence" value="ECO:0007669"/>
    <property type="project" value="UniProtKB-SubCell"/>
</dbReference>
<dbReference type="InParanoid" id="J4WAD3"/>
<dbReference type="Gene3D" id="1.20.58.340">
    <property type="entry name" value="Magnesium transport protein CorA, transmembrane region"/>
    <property type="match status" value="1"/>
</dbReference>
<keyword evidence="2 6" id="KW-0812">Transmembrane</keyword>
<evidence type="ECO:0000313" key="8">
    <source>
        <dbReference type="Proteomes" id="UP000002762"/>
    </source>
</evidence>
<dbReference type="GO" id="GO:0046873">
    <property type="term" value="F:metal ion transmembrane transporter activity"/>
    <property type="evidence" value="ECO:0007669"/>
    <property type="project" value="InterPro"/>
</dbReference>
<dbReference type="OrthoDB" id="3231000at2759"/>
<dbReference type="EMBL" id="JH725157">
    <property type="protein sequence ID" value="EJP67110.1"/>
    <property type="molecule type" value="Genomic_DNA"/>
</dbReference>
<gene>
    <name evidence="7" type="ORF">BBA_03684</name>
</gene>
<evidence type="ECO:0000256" key="2">
    <source>
        <dbReference type="ARBA" id="ARBA00022692"/>
    </source>
</evidence>
<dbReference type="GeneID" id="19886696"/>
<name>J4WAD3_BEAB2</name>
<keyword evidence="3 6" id="KW-1133">Transmembrane helix</keyword>
<evidence type="ECO:0000256" key="5">
    <source>
        <dbReference type="SAM" id="MobiDB-lite"/>
    </source>
</evidence>
<dbReference type="STRING" id="655819.J4WAD3"/>
<dbReference type="Proteomes" id="UP000002762">
    <property type="component" value="Unassembled WGS sequence"/>
</dbReference>
<feature type="transmembrane region" description="Helical" evidence="6">
    <location>
        <begin position="541"/>
        <end position="561"/>
    </location>
</feature>
<dbReference type="InterPro" id="IPR045863">
    <property type="entry name" value="CorA_TM1_TM2"/>
</dbReference>
<accession>J4WAD3</accession>